<organism evidence="2 3">
    <name type="scientific">Grimontia hollisae CIP 101886</name>
    <dbReference type="NCBI Taxonomy" id="675812"/>
    <lineage>
        <taxon>Bacteria</taxon>
        <taxon>Pseudomonadati</taxon>
        <taxon>Pseudomonadota</taxon>
        <taxon>Gammaproteobacteria</taxon>
        <taxon>Vibrionales</taxon>
        <taxon>Vibrionaceae</taxon>
        <taxon>Grimontia</taxon>
    </lineage>
</organism>
<protein>
    <submittedName>
        <fullName evidence="2">Uncharacterized protein</fullName>
    </submittedName>
</protein>
<comment type="caution">
    <text evidence="2">The sequence shown here is derived from an EMBL/GenBank/DDBJ whole genome shotgun (WGS) entry which is preliminary data.</text>
</comment>
<sequence>MVKVVFIVGLILIGFFATKFLDETSQKKLTIGAVTVAAVAVVILVISELMR</sequence>
<dbReference type="GeneID" id="59227127"/>
<keyword evidence="3" id="KW-1185">Reference proteome</keyword>
<dbReference type="EMBL" id="ADAQ01000013">
    <property type="protein sequence ID" value="EEY71113.1"/>
    <property type="molecule type" value="Genomic_DNA"/>
</dbReference>
<keyword evidence="1" id="KW-0812">Transmembrane</keyword>
<evidence type="ECO:0000313" key="2">
    <source>
        <dbReference type="EMBL" id="EEY71113.1"/>
    </source>
</evidence>
<dbReference type="Proteomes" id="UP000003604">
    <property type="component" value="Unassembled WGS sequence"/>
</dbReference>
<dbReference type="RefSeq" id="WP_005505858.1">
    <property type="nucleotide sequence ID" value="NZ_ADAQ01000013.1"/>
</dbReference>
<proteinExistence type="predicted"/>
<feature type="transmembrane region" description="Helical" evidence="1">
    <location>
        <begin position="31"/>
        <end position="50"/>
    </location>
</feature>
<dbReference type="AlphaFoldDB" id="D0IB45"/>
<name>D0IB45_GRIHO</name>
<gene>
    <name evidence="2" type="ORF">VHA_002972</name>
</gene>
<keyword evidence="1" id="KW-1133">Transmembrane helix</keyword>
<evidence type="ECO:0000313" key="3">
    <source>
        <dbReference type="Proteomes" id="UP000003604"/>
    </source>
</evidence>
<evidence type="ECO:0000256" key="1">
    <source>
        <dbReference type="SAM" id="Phobius"/>
    </source>
</evidence>
<keyword evidence="1" id="KW-0472">Membrane</keyword>
<accession>D0IB45</accession>
<reference evidence="2 3" key="1">
    <citation type="submission" date="2009-10" db="EMBL/GenBank/DDBJ databases">
        <authorList>
            <consortium name="Los Alamos National Laboratory (LANL)"/>
            <consortium name="National Microbial Pathogen Data Resource (NMPDR)"/>
            <person name="Saunders E.H."/>
            <person name="Munk A.C."/>
            <person name="Tapia R."/>
            <person name="Green L."/>
            <person name="Rogers Y."/>
            <person name="Detter J.C."/>
            <person name="Bruce D."/>
            <person name="Brettin T.S."/>
            <person name="Colwell R.R."/>
            <person name="Huq A."/>
            <person name="Grim C.J."/>
            <person name="Hasan N.A."/>
            <person name="Bartels D."/>
            <person name="Vonstein V."/>
        </authorList>
    </citation>
    <scope>NUCLEOTIDE SEQUENCE [LARGE SCALE GENOMIC DNA]</scope>
    <source>
        <strain evidence="2 3">CIP 101886</strain>
    </source>
</reference>